<accession>A0ABT3R3L2</accession>
<sequence>MTHETECRFESLLDLPRERAFSLFVDRPDLWWSSPFSEAGEGPVEAGIEPFPGGRCYEIDKKGRRRIWGTVLSIEPPLYLRLAWQVSQEGVEIADPAAASRVMVNFRESGDATRLEIVHDAFLRHGEHGPSYLEQMRRPEGWPRIIANLKEAARTAVWR</sequence>
<gene>
    <name evidence="3" type="ORF">ON753_15090</name>
</gene>
<dbReference type="EMBL" id="JAPEVI010000003">
    <property type="protein sequence ID" value="MCX2723680.1"/>
    <property type="molecule type" value="Genomic_DNA"/>
</dbReference>
<evidence type="ECO:0000313" key="4">
    <source>
        <dbReference type="Proteomes" id="UP001300261"/>
    </source>
</evidence>
<proteinExistence type="inferred from homology"/>
<dbReference type="RefSeq" id="WP_265963448.1">
    <property type="nucleotide sequence ID" value="NZ_JAPEVI010000003.1"/>
</dbReference>
<evidence type="ECO:0000313" key="3">
    <source>
        <dbReference type="EMBL" id="MCX2723680.1"/>
    </source>
</evidence>
<reference evidence="3 4" key="1">
    <citation type="journal article" date="2016" name="Int. J. Syst. Evol. Microbiol.">
        <title>Labrenzia salina sp. nov., isolated from the rhizosphere of the halophyte Arthrocnemum macrostachyum.</title>
        <authorList>
            <person name="Camacho M."/>
            <person name="Redondo-Gomez S."/>
            <person name="Rodriguez-Llorente I."/>
            <person name="Rohde M."/>
            <person name="Sproer C."/>
            <person name="Schumann P."/>
            <person name="Klenk H.P."/>
            <person name="Montero-Calasanz M.D.C."/>
        </authorList>
    </citation>
    <scope>NUCLEOTIDE SEQUENCE [LARGE SCALE GENOMIC DNA]</scope>
    <source>
        <strain evidence="3 4">DSM 29163</strain>
    </source>
</reference>
<feature type="domain" description="Activator of Hsp90 ATPase homologue 1/2-like C-terminal" evidence="2">
    <location>
        <begin position="15"/>
        <end position="152"/>
    </location>
</feature>
<dbReference type="Pfam" id="PF08327">
    <property type="entry name" value="AHSA1"/>
    <property type="match status" value="1"/>
</dbReference>
<organism evidence="3 4">
    <name type="scientific">Roseibium salinum</name>
    <dbReference type="NCBI Taxonomy" id="1604349"/>
    <lineage>
        <taxon>Bacteria</taxon>
        <taxon>Pseudomonadati</taxon>
        <taxon>Pseudomonadota</taxon>
        <taxon>Alphaproteobacteria</taxon>
        <taxon>Hyphomicrobiales</taxon>
        <taxon>Stappiaceae</taxon>
        <taxon>Roseibium</taxon>
    </lineage>
</organism>
<evidence type="ECO:0000259" key="2">
    <source>
        <dbReference type="Pfam" id="PF08327"/>
    </source>
</evidence>
<dbReference type="Gene3D" id="3.30.530.20">
    <property type="match status" value="1"/>
</dbReference>
<dbReference type="SUPFAM" id="SSF55961">
    <property type="entry name" value="Bet v1-like"/>
    <property type="match status" value="1"/>
</dbReference>
<evidence type="ECO:0000256" key="1">
    <source>
        <dbReference type="ARBA" id="ARBA00006817"/>
    </source>
</evidence>
<dbReference type="InterPro" id="IPR023393">
    <property type="entry name" value="START-like_dom_sf"/>
</dbReference>
<dbReference type="Proteomes" id="UP001300261">
    <property type="component" value="Unassembled WGS sequence"/>
</dbReference>
<comment type="caution">
    <text evidence="3">The sequence shown here is derived from an EMBL/GenBank/DDBJ whole genome shotgun (WGS) entry which is preliminary data.</text>
</comment>
<protein>
    <submittedName>
        <fullName evidence="3">SRPBCC family protein</fullName>
    </submittedName>
</protein>
<dbReference type="CDD" id="cd08891">
    <property type="entry name" value="SRPBCC_CalC"/>
    <property type="match status" value="1"/>
</dbReference>
<keyword evidence="4" id="KW-1185">Reference proteome</keyword>
<dbReference type="InterPro" id="IPR013538">
    <property type="entry name" value="ASHA1/2-like_C"/>
</dbReference>
<comment type="similarity">
    <text evidence="1">Belongs to the AHA1 family.</text>
</comment>
<name>A0ABT3R3L2_9HYPH</name>